<evidence type="ECO:0000256" key="5">
    <source>
        <dbReference type="SAM" id="MobiDB-lite"/>
    </source>
</evidence>
<evidence type="ECO:0000256" key="1">
    <source>
        <dbReference type="ARBA" id="ARBA00010040"/>
    </source>
</evidence>
<comment type="caution">
    <text evidence="7">The sequence shown here is derived from an EMBL/GenBank/DDBJ whole genome shotgun (WGS) entry which is preliminary data.</text>
</comment>
<dbReference type="GO" id="GO:0004252">
    <property type="term" value="F:serine-type endopeptidase activity"/>
    <property type="evidence" value="ECO:0007669"/>
    <property type="project" value="TreeGrafter"/>
</dbReference>
<reference evidence="7 8" key="1">
    <citation type="journal article" date="2017" name="G3 (Bethesda)">
        <title>First Draft Genome Sequence of the Pathogenic Fungus Lomentospora prolificans (Formerly Scedosporium prolificans).</title>
        <authorList>
            <person name="Luo R."/>
            <person name="Zimin A."/>
            <person name="Workman R."/>
            <person name="Fan Y."/>
            <person name="Pertea G."/>
            <person name="Grossman N."/>
            <person name="Wear M.P."/>
            <person name="Jia B."/>
            <person name="Miller H."/>
            <person name="Casadevall A."/>
            <person name="Timp W."/>
            <person name="Zhang S.X."/>
            <person name="Salzberg S.L."/>
        </authorList>
    </citation>
    <scope>NUCLEOTIDE SEQUENCE [LARGE SCALE GENOMIC DNA]</scope>
    <source>
        <strain evidence="7 8">JHH-5317</strain>
    </source>
</reference>
<dbReference type="InterPro" id="IPR029058">
    <property type="entry name" value="AB_hydrolase_fold"/>
</dbReference>
<dbReference type="PANTHER" id="PTHR42776">
    <property type="entry name" value="SERINE PEPTIDASE S9 FAMILY MEMBER"/>
    <property type="match status" value="1"/>
</dbReference>
<dbReference type="InterPro" id="IPR001375">
    <property type="entry name" value="Peptidase_S9_cat"/>
</dbReference>
<proteinExistence type="inferred from homology"/>
<gene>
    <name evidence="7" type="ORF">jhhlp_003880</name>
</gene>
<evidence type="ECO:0000256" key="3">
    <source>
        <dbReference type="ARBA" id="ARBA00022801"/>
    </source>
</evidence>
<sequence>MRLSEKFTPEAMLGSPRRSPAVPNQDGTLALYTLSTYSFAEGKQRKELKVLEIQTGRSEVLSSDDDILEAVWVPGRNREVAYLQKKDQGNTELVVIDTDKPDETRHVAVKFNAPVLSLKLKSLDVDTVAFAVAGLVGPDGELYNDKIQKKKGTARVFDTPRVWVWDTITKDQKYTLWYSQITRRDDRWQASGDVNNLLQHTSLEVVGVYDVDDLRNNYDLSSTGILFNATSLSPSTEFRQWTSTHVYFAPIDSFAEAVSTYPTKFSIDDDLLAGRCSNVRFSPDGSLAAFIYTSYENDFDIRIFMGNVNALAAVDVFRFITGREPRLPPISFEFGGDGDAMLLTTPAYGHYTLQTLTLSPGATPKTIFNHGSVTAYHPLVKGKWDKLLVSSTSFVDSSLWQLVDTKGDDEPVTVSSLTRGGARFGLTQSMVSEIWYEGADDECIHAFIIRPSDFDPQKRYPWVLIPHGGPVSAWSDSWSTRWNVALWAEQGYVIVCPDIAGSLGYGLRFTARINGQWGGAPYGDLVNLVQYLEYLPYVDMTRGVLAGASYGGYMVSWIFGTDLAKKFRCAIWHDGILHLDSLALASDMPLAPSELADPPLPWNPAAAELIDMWNPGRPDRLARWKDAPPTLFIHGQRDWRCPLTDGLAAYRALKAHGVACRFLTFEDEGHWVLGHENALVWNQEVFAFIEKYVGKGPSPDS</sequence>
<feature type="domain" description="Peptidase S9 prolyl oligopeptidase catalytic" evidence="6">
    <location>
        <begin position="478"/>
        <end position="695"/>
    </location>
</feature>
<organism evidence="7 8">
    <name type="scientific">Lomentospora prolificans</name>
    <dbReference type="NCBI Taxonomy" id="41688"/>
    <lineage>
        <taxon>Eukaryota</taxon>
        <taxon>Fungi</taxon>
        <taxon>Dikarya</taxon>
        <taxon>Ascomycota</taxon>
        <taxon>Pezizomycotina</taxon>
        <taxon>Sordariomycetes</taxon>
        <taxon>Hypocreomycetidae</taxon>
        <taxon>Microascales</taxon>
        <taxon>Microascaceae</taxon>
        <taxon>Lomentospora</taxon>
    </lineage>
</organism>
<dbReference type="STRING" id="41688.A0A2N3N9Z2"/>
<dbReference type="Gene3D" id="3.40.50.1820">
    <property type="entry name" value="alpha/beta hydrolase"/>
    <property type="match status" value="1"/>
</dbReference>
<protein>
    <recommendedName>
        <fullName evidence="4">Dipeptidyl-peptidase V</fullName>
    </recommendedName>
</protein>
<dbReference type="Pfam" id="PF00326">
    <property type="entry name" value="Peptidase_S9"/>
    <property type="match status" value="1"/>
</dbReference>
<evidence type="ECO:0000256" key="2">
    <source>
        <dbReference type="ARBA" id="ARBA00022729"/>
    </source>
</evidence>
<dbReference type="SUPFAM" id="SSF53474">
    <property type="entry name" value="alpha/beta-Hydrolases"/>
    <property type="match status" value="1"/>
</dbReference>
<comment type="similarity">
    <text evidence="1">Belongs to the peptidase S9C family.</text>
</comment>
<feature type="region of interest" description="Disordered" evidence="5">
    <location>
        <begin position="1"/>
        <end position="24"/>
    </location>
</feature>
<dbReference type="VEuPathDB" id="FungiDB:jhhlp_003880"/>
<evidence type="ECO:0000259" key="6">
    <source>
        <dbReference type="Pfam" id="PF00326"/>
    </source>
</evidence>
<dbReference type="OrthoDB" id="416344at2759"/>
<name>A0A2N3N9Z2_9PEZI</name>
<keyword evidence="3" id="KW-0378">Hydrolase</keyword>
<evidence type="ECO:0000313" key="8">
    <source>
        <dbReference type="Proteomes" id="UP000233524"/>
    </source>
</evidence>
<accession>A0A2N3N9Z2</accession>
<dbReference type="GO" id="GO:0006508">
    <property type="term" value="P:proteolysis"/>
    <property type="evidence" value="ECO:0007669"/>
    <property type="project" value="InterPro"/>
</dbReference>
<dbReference type="AlphaFoldDB" id="A0A2N3N9Z2"/>
<evidence type="ECO:0000256" key="4">
    <source>
        <dbReference type="ARBA" id="ARBA00032829"/>
    </source>
</evidence>
<dbReference type="SUPFAM" id="SSF82171">
    <property type="entry name" value="DPP6 N-terminal domain-like"/>
    <property type="match status" value="1"/>
</dbReference>
<dbReference type="PANTHER" id="PTHR42776:SF13">
    <property type="entry name" value="DIPEPTIDYL-PEPTIDASE 5"/>
    <property type="match status" value="1"/>
</dbReference>
<keyword evidence="2" id="KW-0732">Signal</keyword>
<evidence type="ECO:0000313" key="7">
    <source>
        <dbReference type="EMBL" id="PKS09266.1"/>
    </source>
</evidence>
<keyword evidence="8" id="KW-1185">Reference proteome</keyword>
<dbReference type="InParanoid" id="A0A2N3N9Z2"/>
<dbReference type="EMBL" id="NLAX01000010">
    <property type="protein sequence ID" value="PKS09266.1"/>
    <property type="molecule type" value="Genomic_DNA"/>
</dbReference>
<dbReference type="Proteomes" id="UP000233524">
    <property type="component" value="Unassembled WGS sequence"/>
</dbReference>